<dbReference type="InterPro" id="IPR026265">
    <property type="entry name" value="LptC"/>
</dbReference>
<organism evidence="1">
    <name type="scientific">Prosthecochloris aestuarii</name>
    <dbReference type="NCBI Taxonomy" id="1102"/>
    <lineage>
        <taxon>Bacteria</taxon>
        <taxon>Pseudomonadati</taxon>
        <taxon>Chlorobiota</taxon>
        <taxon>Chlorobiia</taxon>
        <taxon>Chlorobiales</taxon>
        <taxon>Chlorobiaceae</taxon>
        <taxon>Prosthecochloris</taxon>
    </lineage>
</organism>
<dbReference type="AlphaFoldDB" id="A0A831WPL3"/>
<proteinExistence type="predicted"/>
<protein>
    <submittedName>
        <fullName evidence="1">LPS export ABC transporter periplasmic protein LptC</fullName>
    </submittedName>
</protein>
<sequence>MIIACTAPDNQQRTAEISYVGEHTPVQESWNITLTMDKKGESRLELTAGHFAEFRNGTVSARHLDKGVRAVIHSASSADITILTAERAIIHPNGDLEAFGNVMLTSSDSTILKSQYIRRSAEKKQLWTDRFITIEKPDQTIRGYGLESDDHLTNYTIFKASGEAELQQ</sequence>
<reference evidence="1" key="1">
    <citation type="journal article" date="2020" name="mSystems">
        <title>Genome- and Community-Level Interaction Insights into Carbon Utilization and Element Cycling Functions of Hydrothermarchaeota in Hydrothermal Sediment.</title>
        <authorList>
            <person name="Zhou Z."/>
            <person name="Liu Y."/>
            <person name="Xu W."/>
            <person name="Pan J."/>
            <person name="Luo Z.H."/>
            <person name="Li M."/>
        </authorList>
    </citation>
    <scope>NUCLEOTIDE SEQUENCE [LARGE SCALE GENOMIC DNA]</scope>
    <source>
        <strain evidence="1">SpSt-1181</strain>
    </source>
</reference>
<dbReference type="Gene3D" id="2.60.450.10">
    <property type="entry name" value="Lipopolysaccharide (LPS) transport protein A like domain"/>
    <property type="match status" value="1"/>
</dbReference>
<dbReference type="InterPro" id="IPR010664">
    <property type="entry name" value="LipoPS_assembly_LptC-rel"/>
</dbReference>
<gene>
    <name evidence="1" type="primary">lptC</name>
    <name evidence="1" type="ORF">ENN50_07330</name>
</gene>
<dbReference type="GO" id="GO:0015221">
    <property type="term" value="F:lipopolysaccharide transmembrane transporter activity"/>
    <property type="evidence" value="ECO:0007669"/>
    <property type="project" value="InterPro"/>
</dbReference>
<dbReference type="GO" id="GO:0005886">
    <property type="term" value="C:plasma membrane"/>
    <property type="evidence" value="ECO:0007669"/>
    <property type="project" value="InterPro"/>
</dbReference>
<name>A0A831WPL3_PROAE</name>
<dbReference type="EMBL" id="DSBW01000161">
    <property type="protein sequence ID" value="HED31477.1"/>
    <property type="molecule type" value="Genomic_DNA"/>
</dbReference>
<comment type="caution">
    <text evidence="1">The sequence shown here is derived from an EMBL/GenBank/DDBJ whole genome shotgun (WGS) entry which is preliminary data.</text>
</comment>
<dbReference type="NCBIfam" id="TIGR04409">
    <property type="entry name" value="LptC_YrbK"/>
    <property type="match status" value="1"/>
</dbReference>
<dbReference type="Pfam" id="PF06835">
    <property type="entry name" value="LptC"/>
    <property type="match status" value="1"/>
</dbReference>
<evidence type="ECO:0000313" key="1">
    <source>
        <dbReference type="EMBL" id="HED31477.1"/>
    </source>
</evidence>
<accession>A0A831WPL3</accession>
<dbReference type="Proteomes" id="UP000886335">
    <property type="component" value="Unassembled WGS sequence"/>
</dbReference>